<dbReference type="Proteomes" id="UP000003165">
    <property type="component" value="Unassembled WGS sequence"/>
</dbReference>
<dbReference type="EMBL" id="ACIS01000001">
    <property type="protein sequence ID" value="EEG10312.1"/>
    <property type="molecule type" value="Genomic_DNA"/>
</dbReference>
<organism evidence="1 2">
    <name type="scientific">Pseudogulbenkiania ferrooxidans 2002</name>
    <dbReference type="NCBI Taxonomy" id="279714"/>
    <lineage>
        <taxon>Bacteria</taxon>
        <taxon>Pseudomonadati</taxon>
        <taxon>Pseudomonadota</taxon>
        <taxon>Betaproteobacteria</taxon>
        <taxon>Neisseriales</taxon>
        <taxon>Chromobacteriaceae</taxon>
        <taxon>Pseudogulbenkiania</taxon>
    </lineage>
</organism>
<dbReference type="eggNOG" id="COG4675">
    <property type="taxonomic scope" value="Bacteria"/>
</dbReference>
<reference evidence="1 2" key="1">
    <citation type="submission" date="2009-02" db="EMBL/GenBank/DDBJ databases">
        <title>Sequencing of the draft genome and assembly of Lutiella nitroferrum 2002.</title>
        <authorList>
            <consortium name="US DOE Joint Genome Institute (JGI-PGF)"/>
            <person name="Lucas S."/>
            <person name="Copeland A."/>
            <person name="Lapidus A."/>
            <person name="Glavina del Rio T."/>
            <person name="Tice H."/>
            <person name="Bruce D."/>
            <person name="Goodwin L."/>
            <person name="Pitluck S."/>
            <person name="Larimer F."/>
            <person name="Land M.L."/>
            <person name="Hauser L."/>
            <person name="Coates J.D."/>
        </authorList>
    </citation>
    <scope>NUCLEOTIDE SEQUENCE [LARGE SCALE GENOMIC DNA]</scope>
    <source>
        <strain evidence="1 2">2002</strain>
    </source>
</reference>
<protein>
    <recommendedName>
        <fullName evidence="3">Tail fiber protein</fullName>
    </recommendedName>
</protein>
<comment type="caution">
    <text evidence="1">The sequence shown here is derived from an EMBL/GenBank/DDBJ whole genome shotgun (WGS) entry which is preliminary data.</text>
</comment>
<keyword evidence="2" id="KW-1185">Reference proteome</keyword>
<name>B9YYV9_9NEIS</name>
<accession>B9YYV9</accession>
<proteinExistence type="predicted"/>
<evidence type="ECO:0008006" key="3">
    <source>
        <dbReference type="Google" id="ProtNLM"/>
    </source>
</evidence>
<evidence type="ECO:0000313" key="1">
    <source>
        <dbReference type="EMBL" id="EEG10312.1"/>
    </source>
</evidence>
<dbReference type="RefSeq" id="WP_008952314.1">
    <property type="nucleotide sequence ID" value="NZ_ACIS01000001.1"/>
</dbReference>
<dbReference type="AlphaFoldDB" id="B9YYV9"/>
<evidence type="ECO:0000313" key="2">
    <source>
        <dbReference type="Proteomes" id="UP000003165"/>
    </source>
</evidence>
<sequence length="370" mass="37429">MQRVAANRNPAVDKFGAGKNGFTAGDPQAGVAATTPGAEWFDAVQEELANLVEGFGSALDPTKRDQIKTLILAALANKADKATTLAGYAIAIASQAQAEAGTSDSVPMTPLKVAQAIAALAPKQKQIQSITASVAANALTLTLNPTTLDFRGVPLNSGTVNNRSVPAAISLVVPAGATLGTVNGQSARLALLAIDNAGAVELAVANLAGGVNLDETTLISTTAISAAAASASTIYSATARASVPFRVVGFIDITEAAAGTWATAPSTIQGQGGMSLASLSSLGYGQSWQNMTASRAVGTTYYNTTGRPIALAVLCGQLGATVSMTINGVSVPVCYAYASSSERPFGIIIPAFASYSLNSGPAISSWYELR</sequence>
<gene>
    <name evidence="1" type="ORF">FuraDRAFT_0294</name>
</gene>